<evidence type="ECO:0000256" key="1">
    <source>
        <dbReference type="ARBA" id="ARBA00008857"/>
    </source>
</evidence>
<keyword evidence="8" id="KW-1185">Reference proteome</keyword>
<dbReference type="Gene3D" id="1.10.443.10">
    <property type="entry name" value="Intergrase catalytic core"/>
    <property type="match status" value="1"/>
</dbReference>
<dbReference type="InterPro" id="IPR011010">
    <property type="entry name" value="DNA_brk_join_enz"/>
</dbReference>
<gene>
    <name evidence="7" type="primary">intS</name>
    <name evidence="7" type="ORF">ROG8370_02871</name>
</gene>
<dbReference type="InterPro" id="IPR002104">
    <property type="entry name" value="Integrase_catalytic"/>
</dbReference>
<dbReference type="InterPro" id="IPR038488">
    <property type="entry name" value="Integrase_DNA-bd_sf"/>
</dbReference>
<dbReference type="CDD" id="cd00796">
    <property type="entry name" value="INT_Rci_Hp1_C"/>
    <property type="match status" value="1"/>
</dbReference>
<keyword evidence="3" id="KW-0238">DNA-binding</keyword>
<dbReference type="Gene3D" id="1.10.150.130">
    <property type="match status" value="1"/>
</dbReference>
<accession>A0A1X6ZV10</accession>
<dbReference type="InterPro" id="IPR010998">
    <property type="entry name" value="Integrase_recombinase_N"/>
</dbReference>
<evidence type="ECO:0000256" key="5">
    <source>
        <dbReference type="SAM" id="MobiDB-lite"/>
    </source>
</evidence>
<dbReference type="Pfam" id="PF00589">
    <property type="entry name" value="Phage_integrase"/>
    <property type="match status" value="1"/>
</dbReference>
<proteinExistence type="inferred from homology"/>
<name>A0A1X6ZV10_9RHOB</name>
<dbReference type="PANTHER" id="PTHR30629">
    <property type="entry name" value="PROPHAGE INTEGRASE"/>
    <property type="match status" value="1"/>
</dbReference>
<organism evidence="7 8">
    <name type="scientific">Roseovarius gaetbuli</name>
    <dbReference type="NCBI Taxonomy" id="1356575"/>
    <lineage>
        <taxon>Bacteria</taxon>
        <taxon>Pseudomonadati</taxon>
        <taxon>Pseudomonadota</taxon>
        <taxon>Alphaproteobacteria</taxon>
        <taxon>Rhodobacterales</taxon>
        <taxon>Roseobacteraceae</taxon>
        <taxon>Roseovarius</taxon>
    </lineage>
</organism>
<dbReference type="Pfam" id="PF13356">
    <property type="entry name" value="Arm-DNA-bind_3"/>
    <property type="match status" value="1"/>
</dbReference>
<evidence type="ECO:0000256" key="3">
    <source>
        <dbReference type="ARBA" id="ARBA00023125"/>
    </source>
</evidence>
<evidence type="ECO:0000313" key="7">
    <source>
        <dbReference type="EMBL" id="SLN62123.1"/>
    </source>
</evidence>
<feature type="region of interest" description="Disordered" evidence="5">
    <location>
        <begin position="199"/>
        <end position="220"/>
    </location>
</feature>
<dbReference type="Gene3D" id="3.30.160.390">
    <property type="entry name" value="Integrase, DNA-binding domain"/>
    <property type="match status" value="1"/>
</dbReference>
<evidence type="ECO:0000313" key="8">
    <source>
        <dbReference type="Proteomes" id="UP000194012"/>
    </source>
</evidence>
<dbReference type="GO" id="GO:0015074">
    <property type="term" value="P:DNA integration"/>
    <property type="evidence" value="ECO:0007669"/>
    <property type="project" value="UniProtKB-KW"/>
</dbReference>
<dbReference type="AlphaFoldDB" id="A0A1X6ZV10"/>
<evidence type="ECO:0000256" key="4">
    <source>
        <dbReference type="ARBA" id="ARBA00023172"/>
    </source>
</evidence>
<dbReference type="GO" id="GO:0006310">
    <property type="term" value="P:DNA recombination"/>
    <property type="evidence" value="ECO:0007669"/>
    <property type="project" value="UniProtKB-KW"/>
</dbReference>
<dbReference type="GO" id="GO:0003677">
    <property type="term" value="F:DNA binding"/>
    <property type="evidence" value="ECO:0007669"/>
    <property type="project" value="UniProtKB-KW"/>
</dbReference>
<feature type="domain" description="Tyr recombinase" evidence="6">
    <location>
        <begin position="256"/>
        <end position="432"/>
    </location>
</feature>
<dbReference type="EMBL" id="FWFJ01000031">
    <property type="protein sequence ID" value="SLN62123.1"/>
    <property type="molecule type" value="Genomic_DNA"/>
</dbReference>
<dbReference type="InterPro" id="IPR025166">
    <property type="entry name" value="Integrase_DNA_bind_dom"/>
</dbReference>
<sequence>MRRSGATLRLPATPMPVIGLIVGRIYACVTCERELELVNRLRLNDKSVREAIPAKGRDYQIFDTEVRGFSIRVLRSGNRSFALDYRYAGAQRRMAIGRWPEWTVTAARERAKELRREIDAGHDPLGARGELREAPRINDMIDRYLAEHVPHLAKTNASDQRSMLTKLVAPHWGNKLVSEITPHDVAKLLNIIAKGRARPCKDKPNNRARKLQGSKPTPIRANRTGEVLRKMFTLAISWGWRTDNPASGFRKRVENARERFLSQDEIARLAEALDAAEDQRAAGIIRMCLLTGSRVGEVRQARFEQFNLELGSWSKPATTTKQRKIHRIPISAEVAAIVRQRQLVVPKGNPWLFPGDVPGQPVKEIRRFWIHMQKEARLPEVRIHDLRHTFASLLVSGGASLEMIGKLLGHSQMQTTQRYAHLMDSPLRAGVDAVASMLRPRPKIVHDADAAPKALSDDQKSA</sequence>
<keyword evidence="4" id="KW-0233">DNA recombination</keyword>
<keyword evidence="2" id="KW-0229">DNA integration</keyword>
<dbReference type="PROSITE" id="PS51898">
    <property type="entry name" value="TYR_RECOMBINASE"/>
    <property type="match status" value="1"/>
</dbReference>
<protein>
    <submittedName>
        <fullName evidence="7">Putative prophage CPS-53 integrase</fullName>
    </submittedName>
</protein>
<comment type="similarity">
    <text evidence="1">Belongs to the 'phage' integrase family.</text>
</comment>
<evidence type="ECO:0000256" key="2">
    <source>
        <dbReference type="ARBA" id="ARBA00022908"/>
    </source>
</evidence>
<evidence type="ECO:0000259" key="6">
    <source>
        <dbReference type="PROSITE" id="PS51898"/>
    </source>
</evidence>
<dbReference type="SUPFAM" id="SSF56349">
    <property type="entry name" value="DNA breaking-rejoining enzymes"/>
    <property type="match status" value="1"/>
</dbReference>
<reference evidence="8" key="1">
    <citation type="submission" date="2017-03" db="EMBL/GenBank/DDBJ databases">
        <authorList>
            <person name="Rodrigo-Torres L."/>
            <person name="Arahal R.D."/>
            <person name="Lucena T."/>
        </authorList>
    </citation>
    <scope>NUCLEOTIDE SEQUENCE [LARGE SCALE GENOMIC DNA]</scope>
    <source>
        <strain evidence="8">CECT 8370</strain>
    </source>
</reference>
<dbReference type="Proteomes" id="UP000194012">
    <property type="component" value="Unassembled WGS sequence"/>
</dbReference>
<dbReference type="InterPro" id="IPR013762">
    <property type="entry name" value="Integrase-like_cat_sf"/>
</dbReference>
<dbReference type="InterPro" id="IPR050808">
    <property type="entry name" value="Phage_Integrase"/>
</dbReference>
<dbReference type="PANTHER" id="PTHR30629:SF2">
    <property type="entry name" value="PROPHAGE INTEGRASE INTS-RELATED"/>
    <property type="match status" value="1"/>
</dbReference>